<dbReference type="SMART" id="SM00360">
    <property type="entry name" value="RRM"/>
    <property type="match status" value="2"/>
</dbReference>
<dbReference type="PANTHER" id="PTHR10352">
    <property type="entry name" value="EUKARYOTIC TRANSLATION INITIATION FACTOR 3 SUBUNIT G"/>
    <property type="match status" value="1"/>
</dbReference>
<evidence type="ECO:0000313" key="5">
    <source>
        <dbReference type="EMBL" id="KAG8224194.1"/>
    </source>
</evidence>
<feature type="domain" description="RRM" evidence="4">
    <location>
        <begin position="39"/>
        <end position="122"/>
    </location>
</feature>
<evidence type="ECO:0000256" key="2">
    <source>
        <dbReference type="PROSITE-ProRule" id="PRU00176"/>
    </source>
</evidence>
<comment type="caution">
    <text evidence="5">The sequence shown here is derived from an EMBL/GenBank/DDBJ whole genome shotgun (WGS) entry which is preliminary data.</text>
</comment>
<dbReference type="InterPro" id="IPR034423">
    <property type="entry name" value="RBM19_RRM5"/>
</dbReference>
<evidence type="ECO:0000256" key="1">
    <source>
        <dbReference type="ARBA" id="ARBA00022884"/>
    </source>
</evidence>
<sequence length="269" mass="30576">MLRECSKAKRNIGTGNEEVKEEVTEDIEDEGDDVPEPDTILFVKNLNFYTNEAGLAEHFKKCGKIHSATIAKKKNQKKPGEMLSMGYGFVQFLKKNNAEKALKTLQHSMLDGHAIELKRSNRTVESEVKTARKSSNPGKQTGSKILVRNIPFEATQKELTELFHLSMILRQFMITFGDLKFVRLPKKMVGTGTHRGFGFVEYLTKSDAKQAFKSLSQSTHLYGRRLVLEWATNEEDVNELRKRTAQHYTESSSKKSVKSILNDESLDNE</sequence>
<keyword evidence="1 2" id="KW-0694">RNA-binding</keyword>
<organism evidence="5 6">
    <name type="scientific">Ladona fulva</name>
    <name type="common">Scarce chaser dragonfly</name>
    <name type="synonym">Libellula fulva</name>
    <dbReference type="NCBI Taxonomy" id="123851"/>
    <lineage>
        <taxon>Eukaryota</taxon>
        <taxon>Metazoa</taxon>
        <taxon>Ecdysozoa</taxon>
        <taxon>Arthropoda</taxon>
        <taxon>Hexapoda</taxon>
        <taxon>Insecta</taxon>
        <taxon>Pterygota</taxon>
        <taxon>Palaeoptera</taxon>
        <taxon>Odonata</taxon>
        <taxon>Epiprocta</taxon>
        <taxon>Anisoptera</taxon>
        <taxon>Libelluloidea</taxon>
        <taxon>Libellulidae</taxon>
        <taxon>Ladona</taxon>
    </lineage>
</organism>
<reference evidence="5" key="2">
    <citation type="submission" date="2017-10" db="EMBL/GenBank/DDBJ databases">
        <title>Ladona fulva Genome sequencing and assembly.</title>
        <authorList>
            <person name="Murali S."/>
            <person name="Richards S."/>
            <person name="Bandaranaike D."/>
            <person name="Bellair M."/>
            <person name="Blankenburg K."/>
            <person name="Chao H."/>
            <person name="Dinh H."/>
            <person name="Doddapaneni H."/>
            <person name="Dugan-Rocha S."/>
            <person name="Elkadiri S."/>
            <person name="Gnanaolivu R."/>
            <person name="Hernandez B."/>
            <person name="Skinner E."/>
            <person name="Javaid M."/>
            <person name="Lee S."/>
            <person name="Li M."/>
            <person name="Ming W."/>
            <person name="Munidasa M."/>
            <person name="Muniz J."/>
            <person name="Nguyen L."/>
            <person name="Hughes D."/>
            <person name="Osuji N."/>
            <person name="Pu L.-L."/>
            <person name="Puazo M."/>
            <person name="Qu C."/>
            <person name="Quiroz J."/>
            <person name="Raj R."/>
            <person name="Weissenberger G."/>
            <person name="Xin Y."/>
            <person name="Zou X."/>
            <person name="Han Y."/>
            <person name="Worley K."/>
            <person name="Muzny D."/>
            <person name="Gibbs R."/>
        </authorList>
    </citation>
    <scope>NUCLEOTIDE SEQUENCE</scope>
    <source>
        <strain evidence="5">Sampled in the wild</strain>
    </source>
</reference>
<dbReference type="InterPro" id="IPR012677">
    <property type="entry name" value="Nucleotide-bd_a/b_plait_sf"/>
</dbReference>
<dbReference type="SUPFAM" id="SSF54928">
    <property type="entry name" value="RNA-binding domain, RBD"/>
    <property type="match status" value="1"/>
</dbReference>
<name>A0A8K0NY81_LADFU</name>
<accession>A0A8K0NY81</accession>
<dbReference type="GO" id="GO:0003723">
    <property type="term" value="F:RNA binding"/>
    <property type="evidence" value="ECO:0007669"/>
    <property type="project" value="UniProtKB-UniRule"/>
</dbReference>
<dbReference type="EMBL" id="KZ308188">
    <property type="protein sequence ID" value="KAG8224194.1"/>
    <property type="molecule type" value="Genomic_DNA"/>
</dbReference>
<evidence type="ECO:0000313" key="6">
    <source>
        <dbReference type="Proteomes" id="UP000792457"/>
    </source>
</evidence>
<dbReference type="Proteomes" id="UP000792457">
    <property type="component" value="Unassembled WGS sequence"/>
</dbReference>
<dbReference type="InterPro" id="IPR035979">
    <property type="entry name" value="RBD_domain_sf"/>
</dbReference>
<evidence type="ECO:0000256" key="3">
    <source>
        <dbReference type="SAM" id="MobiDB-lite"/>
    </source>
</evidence>
<dbReference type="Pfam" id="PF00076">
    <property type="entry name" value="RRM_1"/>
    <property type="match status" value="2"/>
</dbReference>
<dbReference type="CDD" id="cd12318">
    <property type="entry name" value="RRM5_RBM19_like"/>
    <property type="match status" value="1"/>
</dbReference>
<keyword evidence="6" id="KW-1185">Reference proteome</keyword>
<gene>
    <name evidence="5" type="ORF">J437_LFUL002648</name>
</gene>
<feature type="domain" description="RRM" evidence="4">
    <location>
        <begin position="143"/>
        <end position="233"/>
    </location>
</feature>
<dbReference type="AlphaFoldDB" id="A0A8K0NY81"/>
<feature type="compositionally biased region" description="Polar residues" evidence="3">
    <location>
        <begin position="133"/>
        <end position="142"/>
    </location>
</feature>
<dbReference type="InterPro" id="IPR000504">
    <property type="entry name" value="RRM_dom"/>
</dbReference>
<feature type="region of interest" description="Disordered" evidence="3">
    <location>
        <begin position="1"/>
        <end position="34"/>
    </location>
</feature>
<feature type="region of interest" description="Disordered" evidence="3">
    <location>
        <begin position="123"/>
        <end position="142"/>
    </location>
</feature>
<dbReference type="PROSITE" id="PS50102">
    <property type="entry name" value="RRM"/>
    <property type="match status" value="2"/>
</dbReference>
<dbReference type="OrthoDB" id="8122752at2759"/>
<evidence type="ECO:0000259" key="4">
    <source>
        <dbReference type="PROSITE" id="PS50102"/>
    </source>
</evidence>
<proteinExistence type="predicted"/>
<feature type="region of interest" description="Disordered" evidence="3">
    <location>
        <begin position="246"/>
        <end position="269"/>
    </location>
</feature>
<feature type="compositionally biased region" description="Acidic residues" evidence="3">
    <location>
        <begin position="23"/>
        <end position="34"/>
    </location>
</feature>
<dbReference type="Gene3D" id="3.30.70.330">
    <property type="match status" value="2"/>
</dbReference>
<reference evidence="5" key="1">
    <citation type="submission" date="2013-04" db="EMBL/GenBank/DDBJ databases">
        <authorList>
            <person name="Qu J."/>
            <person name="Murali S.C."/>
            <person name="Bandaranaike D."/>
            <person name="Bellair M."/>
            <person name="Blankenburg K."/>
            <person name="Chao H."/>
            <person name="Dinh H."/>
            <person name="Doddapaneni H."/>
            <person name="Downs B."/>
            <person name="Dugan-Rocha S."/>
            <person name="Elkadiri S."/>
            <person name="Gnanaolivu R.D."/>
            <person name="Hernandez B."/>
            <person name="Javaid M."/>
            <person name="Jayaseelan J.C."/>
            <person name="Lee S."/>
            <person name="Li M."/>
            <person name="Ming W."/>
            <person name="Munidasa M."/>
            <person name="Muniz J."/>
            <person name="Nguyen L."/>
            <person name="Ongeri F."/>
            <person name="Osuji N."/>
            <person name="Pu L.-L."/>
            <person name="Puazo M."/>
            <person name="Qu C."/>
            <person name="Quiroz J."/>
            <person name="Raj R."/>
            <person name="Weissenberger G."/>
            <person name="Xin Y."/>
            <person name="Zou X."/>
            <person name="Han Y."/>
            <person name="Richards S."/>
            <person name="Worley K."/>
            <person name="Muzny D."/>
            <person name="Gibbs R."/>
        </authorList>
    </citation>
    <scope>NUCLEOTIDE SEQUENCE</scope>
    <source>
        <strain evidence="5">Sampled in the wild</strain>
    </source>
</reference>
<protein>
    <recommendedName>
        <fullName evidence="4">RRM domain-containing protein</fullName>
    </recommendedName>
</protein>